<dbReference type="GO" id="GO:0005763">
    <property type="term" value="C:mitochondrial small ribosomal subunit"/>
    <property type="evidence" value="ECO:0007669"/>
    <property type="project" value="TreeGrafter"/>
</dbReference>
<dbReference type="InterPro" id="IPR036870">
    <property type="entry name" value="Ribosomal_bS18_sf"/>
</dbReference>
<evidence type="ECO:0000256" key="7">
    <source>
        <dbReference type="ARBA" id="ARBA00071652"/>
    </source>
</evidence>
<dbReference type="PANTHER" id="PTHR13479">
    <property type="entry name" value="30S RIBOSOMAL PROTEIN S18"/>
    <property type="match status" value="1"/>
</dbReference>
<dbReference type="InterPro" id="IPR001648">
    <property type="entry name" value="Ribosomal_bS18"/>
</dbReference>
<accession>A0A8B9X399</accession>
<comment type="subcellular location">
    <subcellularLocation>
        <location evidence="1">Mitochondrion</location>
    </subcellularLocation>
</comment>
<reference evidence="8" key="2">
    <citation type="submission" date="2025-08" db="UniProtKB">
        <authorList>
            <consortium name="Ensembl"/>
        </authorList>
    </citation>
    <scope>IDENTIFICATION</scope>
</reference>
<keyword evidence="5" id="KW-0687">Ribonucleoprotein</keyword>
<dbReference type="GO" id="GO:0003735">
    <property type="term" value="F:structural constituent of ribosome"/>
    <property type="evidence" value="ECO:0007669"/>
    <property type="project" value="InterPro"/>
</dbReference>
<dbReference type="GO" id="GO:0032543">
    <property type="term" value="P:mitochondrial translation"/>
    <property type="evidence" value="ECO:0007669"/>
    <property type="project" value="TreeGrafter"/>
</dbReference>
<reference evidence="8" key="1">
    <citation type="submission" date="2019-05" db="EMBL/GenBank/DDBJ databases">
        <authorList>
            <person name="Zhang S."/>
            <person name="Liu J."/>
        </authorList>
    </citation>
    <scope>NUCLEOTIDE SEQUENCE [LARGE SCALE GENOMIC DNA]</scope>
</reference>
<dbReference type="GO" id="GO:0070181">
    <property type="term" value="F:small ribosomal subunit rRNA binding"/>
    <property type="evidence" value="ECO:0007669"/>
    <property type="project" value="TreeGrafter"/>
</dbReference>
<evidence type="ECO:0000313" key="8">
    <source>
        <dbReference type="Ensembl" id="ENSBGRP00000016573.1"/>
    </source>
</evidence>
<keyword evidence="4" id="KW-0496">Mitochondrion</keyword>
<evidence type="ECO:0000256" key="5">
    <source>
        <dbReference type="ARBA" id="ARBA00023274"/>
    </source>
</evidence>
<proteinExistence type="inferred from homology"/>
<dbReference type="AlphaFoldDB" id="A0A8B9X399"/>
<dbReference type="SUPFAM" id="SSF46911">
    <property type="entry name" value="Ribosomal protein S18"/>
    <property type="match status" value="1"/>
</dbReference>
<dbReference type="Pfam" id="PF01084">
    <property type="entry name" value="Ribosomal_S18"/>
    <property type="match status" value="1"/>
</dbReference>
<keyword evidence="2" id="KW-0809">Transit peptide</keyword>
<evidence type="ECO:0000313" key="9">
    <source>
        <dbReference type="Proteomes" id="UP000694520"/>
    </source>
</evidence>
<evidence type="ECO:0000256" key="4">
    <source>
        <dbReference type="ARBA" id="ARBA00023128"/>
    </source>
</evidence>
<comment type="similarity">
    <text evidence="6">Belongs to the bacterial ribosomal protein bS18 family. Mitochondrion-specific ribosomal protein mL66 subfamily.</text>
</comment>
<dbReference type="GeneTree" id="ENSGT00390000006493"/>
<dbReference type="PANTHER" id="PTHR13479:SF66">
    <property type="entry name" value="LARGE RIBOSOMAL SUBUNIT PROTEIN ML66"/>
    <property type="match status" value="1"/>
</dbReference>
<dbReference type="FunFam" id="4.10.640.10:FF:000011">
    <property type="entry name" value="28S ribosomal protein S18a, mitochondrial"/>
    <property type="match status" value="1"/>
</dbReference>
<name>A0A8B9X399_BOSMU</name>
<dbReference type="Proteomes" id="UP000694520">
    <property type="component" value="Chromosome 24"/>
</dbReference>
<keyword evidence="9" id="KW-1185">Reference proteome</keyword>
<evidence type="ECO:0000256" key="3">
    <source>
        <dbReference type="ARBA" id="ARBA00022980"/>
    </source>
</evidence>
<protein>
    <recommendedName>
        <fullName evidence="7">Large ribosomal subunit protein mL66</fullName>
    </recommendedName>
</protein>
<evidence type="ECO:0000256" key="2">
    <source>
        <dbReference type="ARBA" id="ARBA00022946"/>
    </source>
</evidence>
<evidence type="ECO:0000256" key="1">
    <source>
        <dbReference type="ARBA" id="ARBA00004173"/>
    </source>
</evidence>
<dbReference type="GO" id="GO:0005743">
    <property type="term" value="C:mitochondrial inner membrane"/>
    <property type="evidence" value="ECO:0007669"/>
    <property type="project" value="UniProtKB-ARBA"/>
</dbReference>
<dbReference type="Gene3D" id="4.10.640.10">
    <property type="entry name" value="Ribosomal protein S18"/>
    <property type="match status" value="1"/>
</dbReference>
<dbReference type="Ensembl" id="ENSBGRT00000019161.1">
    <property type="protein sequence ID" value="ENSBGRP00000016573.1"/>
    <property type="gene ID" value="ENSBGRG00000010432.1"/>
</dbReference>
<reference evidence="8" key="3">
    <citation type="submission" date="2025-09" db="UniProtKB">
        <authorList>
            <consortium name="Ensembl"/>
        </authorList>
    </citation>
    <scope>IDENTIFICATION</scope>
</reference>
<organism evidence="8 9">
    <name type="scientific">Bos mutus grunniens</name>
    <name type="common">Wild yak</name>
    <name type="synonym">Bos grunniens</name>
    <dbReference type="NCBI Taxonomy" id="30521"/>
    <lineage>
        <taxon>Eukaryota</taxon>
        <taxon>Metazoa</taxon>
        <taxon>Chordata</taxon>
        <taxon>Craniata</taxon>
        <taxon>Vertebrata</taxon>
        <taxon>Euteleostomi</taxon>
        <taxon>Mammalia</taxon>
        <taxon>Eutheria</taxon>
        <taxon>Laurasiatheria</taxon>
        <taxon>Artiodactyla</taxon>
        <taxon>Ruminantia</taxon>
        <taxon>Pecora</taxon>
        <taxon>Bovidae</taxon>
        <taxon>Bovinae</taxon>
        <taxon>Bos</taxon>
    </lineage>
</organism>
<sequence length="359" mass="39654">MVALNVLVSGCGRFLRGLLTGPTVTSWARPPARGFREVVEIQEGKTTIIEGRITGTPKESPNPPNPSGQCPICRWNLKHKYSYEDVLLLSQFIRPHGGMLPRSITGLCQEEHRKIEECVKMAHRAGLLPNHRPKLPEGFVPKTRPRLNRYLTRWSPRSVKPIYNKGHRWNKQPKLSELLAFALRLPEGCFCCQSPTPTELHRPHGTVGQLGRSQVAPGNILTSSLQPRVVQGPAAECLANPCGHREQESQGLPDPFLLTGDIGFPSTVASDPERKLILSGQIPSFPPVLVPQGTHRWDFASLSNPAILATVCLVGQPPSSSFCSFRGRYCKESGSRVRVSALPSQPYFHRHTMGPTKPS</sequence>
<evidence type="ECO:0000256" key="6">
    <source>
        <dbReference type="ARBA" id="ARBA00061060"/>
    </source>
</evidence>
<keyword evidence="3" id="KW-0689">Ribosomal protein</keyword>